<organism evidence="2">
    <name type="scientific">Scylla olivacea</name>
    <name type="common">Orange mud crab</name>
    <name type="synonym">Cancer olivacea</name>
    <dbReference type="NCBI Taxonomy" id="85551"/>
    <lineage>
        <taxon>Eukaryota</taxon>
        <taxon>Metazoa</taxon>
        <taxon>Ecdysozoa</taxon>
        <taxon>Arthropoda</taxon>
        <taxon>Crustacea</taxon>
        <taxon>Multicrustacea</taxon>
        <taxon>Malacostraca</taxon>
        <taxon>Eumalacostraca</taxon>
        <taxon>Eucarida</taxon>
        <taxon>Decapoda</taxon>
        <taxon>Pleocyemata</taxon>
        <taxon>Brachyura</taxon>
        <taxon>Eubrachyura</taxon>
        <taxon>Portunoidea</taxon>
        <taxon>Portunidae</taxon>
        <taxon>Portuninae</taxon>
        <taxon>Scylla</taxon>
    </lineage>
</organism>
<dbReference type="Pfam" id="PF06522">
    <property type="entry name" value="B12D"/>
    <property type="match status" value="1"/>
</dbReference>
<name>A0A0P4W5Y7_SCYOL</name>
<reference evidence="2" key="1">
    <citation type="submission" date="2015-09" db="EMBL/GenBank/DDBJ databases">
        <title>Scylla olivacea transcriptome.</title>
        <authorList>
            <person name="Ikhwanuddin M."/>
        </authorList>
    </citation>
    <scope>NUCLEOTIDE SEQUENCE</scope>
</reference>
<keyword evidence="1" id="KW-1133">Transmembrane helix</keyword>
<accession>A0A0P4W5Y7</accession>
<keyword evidence="1" id="KW-0472">Membrane</keyword>
<dbReference type="InterPro" id="IPR010530">
    <property type="entry name" value="B12D"/>
</dbReference>
<evidence type="ECO:0000313" key="2">
    <source>
        <dbReference type="EMBL" id="JAI56644.1"/>
    </source>
</evidence>
<dbReference type="EMBL" id="GDRN01147827">
    <property type="protein sequence ID" value="JAI56644.1"/>
    <property type="molecule type" value="Transcribed_RNA"/>
</dbReference>
<keyword evidence="1" id="KW-0812">Transmembrane</keyword>
<evidence type="ECO:0008006" key="3">
    <source>
        <dbReference type="Google" id="ProtNLM"/>
    </source>
</evidence>
<protein>
    <recommendedName>
        <fullName evidence="3">NADH dehydrogenase [ubiquinone] 1 alpha subcomplex subunit 4</fullName>
    </recommendedName>
</protein>
<sequence length="134" mass="15037">MLYTSCFIYTFPFSITPAGPSLGLGHRSAGLAIFSCPAIASFVSPQKNTANMQGLSFSSLKKHPSLIPLYVCLGAGVAMSFFYTLRLATRNPDVTWRHVANPEPQKEWSDKQYKFYSPVRDYNTYRAPVPKFEE</sequence>
<feature type="transmembrane region" description="Helical" evidence="1">
    <location>
        <begin position="67"/>
        <end position="88"/>
    </location>
</feature>
<dbReference type="PANTHER" id="PTHR14256:SF1">
    <property type="entry name" value="GEO09626P1"/>
    <property type="match status" value="1"/>
</dbReference>
<dbReference type="PANTHER" id="PTHR14256">
    <property type="entry name" value="NADH-UBIQUINONE OXIDOREDUCTASE MLRQ SUBUNIT"/>
    <property type="match status" value="1"/>
</dbReference>
<dbReference type="AlphaFoldDB" id="A0A0P4W5Y7"/>
<evidence type="ECO:0000256" key="1">
    <source>
        <dbReference type="SAM" id="Phobius"/>
    </source>
</evidence>
<proteinExistence type="predicted"/>